<accession>A0A6G1WI46</accession>
<protein>
    <submittedName>
        <fullName evidence="9">ABC transporter permease subunit</fullName>
    </submittedName>
</protein>
<feature type="transmembrane region" description="Helical" evidence="7">
    <location>
        <begin position="76"/>
        <end position="98"/>
    </location>
</feature>
<feature type="transmembrane region" description="Helical" evidence="7">
    <location>
        <begin position="162"/>
        <end position="185"/>
    </location>
</feature>
<dbReference type="InterPro" id="IPR035906">
    <property type="entry name" value="MetI-like_sf"/>
</dbReference>
<dbReference type="PANTHER" id="PTHR30193:SF41">
    <property type="entry name" value="DIACETYLCHITOBIOSE UPTAKE SYSTEM PERMEASE PROTEIN NGCF"/>
    <property type="match status" value="1"/>
</dbReference>
<evidence type="ECO:0000256" key="4">
    <source>
        <dbReference type="ARBA" id="ARBA00022692"/>
    </source>
</evidence>
<feature type="domain" description="ABC transmembrane type-1" evidence="8">
    <location>
        <begin position="72"/>
        <end position="287"/>
    </location>
</feature>
<dbReference type="AlphaFoldDB" id="A0A6G1WI46"/>
<dbReference type="SUPFAM" id="SSF161098">
    <property type="entry name" value="MetI-like"/>
    <property type="match status" value="1"/>
</dbReference>
<sequence>MSADTSFAKRSNRAAILFLSPALLFVFAFVAYPVAYAGWLSLFRWDGASMPVFLGAGNFVRLAGDAIFWQALFRNILVALSAIVLQVFLALAIAYCLVRIVPAFSRIFLFFYLVPVMVSEICIGLLWRFMYNPYFGLVNAGLSAIGLGGLKRGWLGESETAFTAVVVVMSFTYLGLYVLLFVAAVRNVPESVYEAAEIDGAGDFRKFFSITVPMVWDAVRANSLLAIIGSLKTFSLVFVLTNGGPNHASEVVSTYLYKMGFGSFEMGYAAAIGFAQMVLTALGAWIAFRYMKRIGAGAGAWS</sequence>
<evidence type="ECO:0000256" key="6">
    <source>
        <dbReference type="ARBA" id="ARBA00023136"/>
    </source>
</evidence>
<keyword evidence="3" id="KW-1003">Cell membrane</keyword>
<dbReference type="Gene3D" id="1.10.3720.10">
    <property type="entry name" value="MetI-like"/>
    <property type="match status" value="1"/>
</dbReference>
<feature type="transmembrane region" description="Helical" evidence="7">
    <location>
        <begin position="266"/>
        <end position="288"/>
    </location>
</feature>
<comment type="similarity">
    <text evidence="7">Belongs to the binding-protein-dependent transport system permease family.</text>
</comment>
<evidence type="ECO:0000256" key="2">
    <source>
        <dbReference type="ARBA" id="ARBA00022448"/>
    </source>
</evidence>
<dbReference type="PANTHER" id="PTHR30193">
    <property type="entry name" value="ABC TRANSPORTER PERMEASE PROTEIN"/>
    <property type="match status" value="1"/>
</dbReference>
<feature type="transmembrane region" description="Helical" evidence="7">
    <location>
        <begin position="107"/>
        <end position="127"/>
    </location>
</feature>
<organism evidence="9">
    <name type="scientific">Sinorhizobium medicae</name>
    <dbReference type="NCBI Taxonomy" id="110321"/>
    <lineage>
        <taxon>Bacteria</taxon>
        <taxon>Pseudomonadati</taxon>
        <taxon>Pseudomonadota</taxon>
        <taxon>Alphaproteobacteria</taxon>
        <taxon>Hyphomicrobiales</taxon>
        <taxon>Rhizobiaceae</taxon>
        <taxon>Sinorhizobium/Ensifer group</taxon>
        <taxon>Sinorhizobium</taxon>
    </lineage>
</organism>
<keyword evidence="2 7" id="KW-0813">Transport</keyword>
<keyword evidence="4 7" id="KW-0812">Transmembrane</keyword>
<dbReference type="InterPro" id="IPR000515">
    <property type="entry name" value="MetI-like"/>
</dbReference>
<keyword evidence="6 7" id="KW-0472">Membrane</keyword>
<evidence type="ECO:0000256" key="1">
    <source>
        <dbReference type="ARBA" id="ARBA00004651"/>
    </source>
</evidence>
<evidence type="ECO:0000259" key="8">
    <source>
        <dbReference type="PROSITE" id="PS50928"/>
    </source>
</evidence>
<dbReference type="GO" id="GO:0005886">
    <property type="term" value="C:plasma membrane"/>
    <property type="evidence" value="ECO:0007669"/>
    <property type="project" value="UniProtKB-SubCell"/>
</dbReference>
<dbReference type="PROSITE" id="PS50928">
    <property type="entry name" value="ABC_TM1"/>
    <property type="match status" value="1"/>
</dbReference>
<dbReference type="EMBL" id="WISB01000052">
    <property type="protein sequence ID" value="MQW69374.1"/>
    <property type="molecule type" value="Genomic_DNA"/>
</dbReference>
<comment type="subcellular location">
    <subcellularLocation>
        <location evidence="1 7">Cell membrane</location>
        <topology evidence="1 7">Multi-pass membrane protein</topology>
    </subcellularLocation>
</comment>
<dbReference type="RefSeq" id="WP_018010905.1">
    <property type="nucleotide sequence ID" value="NZ_CP104148.1"/>
</dbReference>
<gene>
    <name evidence="9" type="ORF">GHJ91_09340</name>
</gene>
<keyword evidence="5 7" id="KW-1133">Transmembrane helix</keyword>
<dbReference type="GO" id="GO:0055085">
    <property type="term" value="P:transmembrane transport"/>
    <property type="evidence" value="ECO:0007669"/>
    <property type="project" value="InterPro"/>
</dbReference>
<comment type="caution">
    <text evidence="9">The sequence shown here is derived from an EMBL/GenBank/DDBJ whole genome shotgun (WGS) entry which is preliminary data.</text>
</comment>
<dbReference type="GeneID" id="61609582"/>
<evidence type="ECO:0000256" key="5">
    <source>
        <dbReference type="ARBA" id="ARBA00022989"/>
    </source>
</evidence>
<reference evidence="9" key="1">
    <citation type="journal article" date="2013" name="Genome Biol.">
        <title>Comparative genomics of the core and accessory genomes of 48 Sinorhizobium strains comprising five genospecies.</title>
        <authorList>
            <person name="Sugawara M."/>
            <person name="Epstein B."/>
            <person name="Badgley B.D."/>
            <person name="Unno T."/>
            <person name="Xu L."/>
            <person name="Reese J."/>
            <person name="Gyaneshwar P."/>
            <person name="Denny R."/>
            <person name="Mudge J."/>
            <person name="Bharti A.K."/>
            <person name="Farmer A.D."/>
            <person name="May G.D."/>
            <person name="Woodward J.E."/>
            <person name="Medigue C."/>
            <person name="Vallenet D."/>
            <person name="Lajus A."/>
            <person name="Rouy Z."/>
            <person name="Martinez-Vaz B."/>
            <person name="Tiffin P."/>
            <person name="Young N.D."/>
            <person name="Sadowsky M.J."/>
        </authorList>
    </citation>
    <scope>NUCLEOTIDE SEQUENCE</scope>
    <source>
        <strain evidence="9">M1</strain>
    </source>
</reference>
<evidence type="ECO:0000256" key="3">
    <source>
        <dbReference type="ARBA" id="ARBA00022475"/>
    </source>
</evidence>
<name>A0A6G1WI46_9HYPH</name>
<dbReference type="InterPro" id="IPR051393">
    <property type="entry name" value="ABC_transporter_permease"/>
</dbReference>
<evidence type="ECO:0000256" key="7">
    <source>
        <dbReference type="RuleBase" id="RU363032"/>
    </source>
</evidence>
<dbReference type="Pfam" id="PF00528">
    <property type="entry name" value="BPD_transp_1"/>
    <property type="match status" value="1"/>
</dbReference>
<dbReference type="CDD" id="cd06261">
    <property type="entry name" value="TM_PBP2"/>
    <property type="match status" value="1"/>
</dbReference>
<proteinExistence type="inferred from homology"/>
<evidence type="ECO:0000313" key="9">
    <source>
        <dbReference type="EMBL" id="MQW69374.1"/>
    </source>
</evidence>